<dbReference type="InterPro" id="IPR000182">
    <property type="entry name" value="GNAT_dom"/>
</dbReference>
<gene>
    <name evidence="2" type="primary">attT</name>
    <name evidence="2" type="ORF">KSF_110590</name>
</gene>
<dbReference type="InterPro" id="IPR016181">
    <property type="entry name" value="Acyl_CoA_acyltransferase"/>
</dbReference>
<dbReference type="Proteomes" id="UP000597444">
    <property type="component" value="Unassembled WGS sequence"/>
</dbReference>
<proteinExistence type="predicted"/>
<dbReference type="SUPFAM" id="SSF55729">
    <property type="entry name" value="Acyl-CoA N-acyltransferases (Nat)"/>
    <property type="match status" value="1"/>
</dbReference>
<dbReference type="Pfam" id="PF13508">
    <property type="entry name" value="Acetyltransf_7"/>
    <property type="match status" value="1"/>
</dbReference>
<comment type="caution">
    <text evidence="2">The sequence shown here is derived from an EMBL/GenBank/DDBJ whole genome shotgun (WGS) entry which is preliminary data.</text>
</comment>
<dbReference type="PROSITE" id="PS51186">
    <property type="entry name" value="GNAT"/>
    <property type="match status" value="1"/>
</dbReference>
<dbReference type="EMBL" id="BNJK01000004">
    <property type="protein sequence ID" value="GHP01012.1"/>
    <property type="molecule type" value="Genomic_DNA"/>
</dbReference>
<dbReference type="InterPro" id="IPR053144">
    <property type="entry name" value="Acetyltransferase_Butenolide"/>
</dbReference>
<dbReference type="Gene3D" id="3.40.630.30">
    <property type="match status" value="1"/>
</dbReference>
<dbReference type="RefSeq" id="WP_220211585.1">
    <property type="nucleotide sequence ID" value="NZ_BNJK01000004.1"/>
</dbReference>
<evidence type="ECO:0000313" key="3">
    <source>
        <dbReference type="Proteomes" id="UP000597444"/>
    </source>
</evidence>
<accession>A0A8J3J3R1</accession>
<keyword evidence="3" id="KW-1185">Reference proteome</keyword>
<dbReference type="CDD" id="cd04301">
    <property type="entry name" value="NAT_SF"/>
    <property type="match status" value="1"/>
</dbReference>
<sequence length="148" mass="16571">MQEEKYQIVERAPTIEEYFALRKGVGWMLFDEEMTKQGLANALFSACILHQGEVIGCGRVVGDGGLYFYVQDLIILPAFQGKGLGKRLMQAITAYLDRHAHPGAFIGLMAAKDISPFYTQFGFAARPPDQPGMFRRQGMPLPDEPENR</sequence>
<dbReference type="GO" id="GO:0016747">
    <property type="term" value="F:acyltransferase activity, transferring groups other than amino-acyl groups"/>
    <property type="evidence" value="ECO:0007669"/>
    <property type="project" value="InterPro"/>
</dbReference>
<name>A0A8J3J3R1_9CHLR</name>
<dbReference type="PANTHER" id="PTHR43233">
    <property type="entry name" value="FAMILY N-ACETYLTRANSFERASE, PUTATIVE (AFU_ORTHOLOGUE AFUA_6G03350)-RELATED"/>
    <property type="match status" value="1"/>
</dbReference>
<dbReference type="AlphaFoldDB" id="A0A8J3J3R1"/>
<reference evidence="2" key="1">
    <citation type="submission" date="2020-10" db="EMBL/GenBank/DDBJ databases">
        <title>Taxonomic study of unclassified bacteria belonging to the class Ktedonobacteria.</title>
        <authorList>
            <person name="Yabe S."/>
            <person name="Wang C.M."/>
            <person name="Zheng Y."/>
            <person name="Sakai Y."/>
            <person name="Cavaletti L."/>
            <person name="Monciardini P."/>
            <person name="Donadio S."/>
        </authorList>
    </citation>
    <scope>NUCLEOTIDE SEQUENCE</scope>
    <source>
        <strain evidence="2">ID150040</strain>
    </source>
</reference>
<feature type="domain" description="N-acetyltransferase" evidence="1">
    <location>
        <begin position="4"/>
        <end position="144"/>
    </location>
</feature>
<evidence type="ECO:0000259" key="1">
    <source>
        <dbReference type="PROSITE" id="PS51186"/>
    </source>
</evidence>
<evidence type="ECO:0000313" key="2">
    <source>
        <dbReference type="EMBL" id="GHP01012.1"/>
    </source>
</evidence>
<organism evidence="2 3">
    <name type="scientific">Reticulibacter mediterranei</name>
    <dbReference type="NCBI Taxonomy" id="2778369"/>
    <lineage>
        <taxon>Bacteria</taxon>
        <taxon>Bacillati</taxon>
        <taxon>Chloroflexota</taxon>
        <taxon>Ktedonobacteria</taxon>
        <taxon>Ktedonobacterales</taxon>
        <taxon>Reticulibacteraceae</taxon>
        <taxon>Reticulibacter</taxon>
    </lineage>
</organism>
<protein>
    <submittedName>
        <fullName evidence="2">N-acetyltransferase</fullName>
    </submittedName>
</protein>
<dbReference type="PANTHER" id="PTHR43233:SF1">
    <property type="entry name" value="FAMILY N-ACETYLTRANSFERASE, PUTATIVE (AFU_ORTHOLOGUE AFUA_6G03350)-RELATED"/>
    <property type="match status" value="1"/>
</dbReference>